<feature type="region of interest" description="Disordered" evidence="6">
    <location>
        <begin position="290"/>
        <end position="326"/>
    </location>
</feature>
<evidence type="ECO:0000256" key="4">
    <source>
        <dbReference type="ARBA" id="ARBA00022833"/>
    </source>
</evidence>
<evidence type="ECO:0000256" key="5">
    <source>
        <dbReference type="ARBA" id="ARBA00023242"/>
    </source>
</evidence>
<protein>
    <recommendedName>
        <fullName evidence="7">HAT C-terminal dimerisation domain-containing protein</fullName>
    </recommendedName>
</protein>
<keyword evidence="4" id="KW-0862">Zinc</keyword>
<evidence type="ECO:0000313" key="8">
    <source>
        <dbReference type="EMBL" id="CAF3549913.1"/>
    </source>
</evidence>
<dbReference type="PANTHER" id="PTHR46481:SF10">
    <property type="entry name" value="ZINC FINGER BED DOMAIN-CONTAINING PROTEIN 39"/>
    <property type="match status" value="1"/>
</dbReference>
<dbReference type="InterPro" id="IPR012337">
    <property type="entry name" value="RNaseH-like_sf"/>
</dbReference>
<comment type="caution">
    <text evidence="8">The sequence shown here is derived from an EMBL/GenBank/DDBJ whole genome shotgun (WGS) entry which is preliminary data.</text>
</comment>
<keyword evidence="5" id="KW-0539">Nucleus</keyword>
<dbReference type="InterPro" id="IPR008906">
    <property type="entry name" value="HATC_C_dom"/>
</dbReference>
<dbReference type="SUPFAM" id="SSF53098">
    <property type="entry name" value="Ribonuclease H-like"/>
    <property type="match status" value="1"/>
</dbReference>
<dbReference type="EMBL" id="CAJOBR010022055">
    <property type="protein sequence ID" value="CAF4944028.1"/>
    <property type="molecule type" value="Genomic_DNA"/>
</dbReference>
<accession>A0A818JZ63</accession>
<dbReference type="EMBL" id="CAJNYT010003319">
    <property type="protein sequence ID" value="CAF3549913.1"/>
    <property type="molecule type" value="Genomic_DNA"/>
</dbReference>
<evidence type="ECO:0000256" key="3">
    <source>
        <dbReference type="ARBA" id="ARBA00022771"/>
    </source>
</evidence>
<name>A0A818JZ63_9BILA</name>
<evidence type="ECO:0000259" key="7">
    <source>
        <dbReference type="Pfam" id="PF05699"/>
    </source>
</evidence>
<dbReference type="Pfam" id="PF05699">
    <property type="entry name" value="Dimer_Tnp_hAT"/>
    <property type="match status" value="1"/>
</dbReference>
<comment type="subcellular location">
    <subcellularLocation>
        <location evidence="1">Nucleus</location>
    </subcellularLocation>
</comment>
<evidence type="ECO:0000256" key="6">
    <source>
        <dbReference type="SAM" id="MobiDB-lite"/>
    </source>
</evidence>
<dbReference type="GO" id="GO:0046983">
    <property type="term" value="F:protein dimerization activity"/>
    <property type="evidence" value="ECO:0007669"/>
    <property type="project" value="InterPro"/>
</dbReference>
<dbReference type="AlphaFoldDB" id="A0A818JZ63"/>
<keyword evidence="3" id="KW-0863">Zinc-finger</keyword>
<proteinExistence type="predicted"/>
<dbReference type="InterPro" id="IPR052035">
    <property type="entry name" value="ZnF_BED_domain_contain"/>
</dbReference>
<dbReference type="GO" id="GO:0005634">
    <property type="term" value="C:nucleus"/>
    <property type="evidence" value="ECO:0007669"/>
    <property type="project" value="UniProtKB-SubCell"/>
</dbReference>
<feature type="compositionally biased region" description="Acidic residues" evidence="6">
    <location>
        <begin position="308"/>
        <end position="326"/>
    </location>
</feature>
<evidence type="ECO:0000313" key="10">
    <source>
        <dbReference type="Proteomes" id="UP000663872"/>
    </source>
</evidence>
<dbReference type="Proteomes" id="UP000663848">
    <property type="component" value="Unassembled WGS sequence"/>
</dbReference>
<dbReference type="PANTHER" id="PTHR46481">
    <property type="entry name" value="ZINC FINGER BED DOMAIN-CONTAINING PROTEIN 4"/>
    <property type="match status" value="1"/>
</dbReference>
<sequence length="326" mass="37155">MLKVFLDVYDELTGVINNAFMANLAAIDKELLEELCAFLKLFDQGIDELSEEEKPTMHKVIPIRQLLLNHCDLKYEDSGELKQLKCFVGEHIKSVWIVQDQHYMCTLLHPSLKHFEIAPNEKSTAIVLVRQELLKRSLPLSNNITATDHEGVATNPLIMIDKSKLITSNYLLTRCFDKLPLIPKPVLTPTSELDNYMSSDIHLRENDHVLLFWKENTELFLILSSMVHDLFAIPASNTTVERLFSSSKNTVTDLRTSLSEKKGTIKKKNISRTNDEQDLLIEGKNNSLSSTMTKRIKQNSDSDYSSNDIDDLTDNGIESDEPLFEQ</sequence>
<reference evidence="8" key="1">
    <citation type="submission" date="2021-02" db="EMBL/GenBank/DDBJ databases">
        <authorList>
            <person name="Nowell W R."/>
        </authorList>
    </citation>
    <scope>NUCLEOTIDE SEQUENCE</scope>
</reference>
<organism evidence="8 10">
    <name type="scientific">Rotaria socialis</name>
    <dbReference type="NCBI Taxonomy" id="392032"/>
    <lineage>
        <taxon>Eukaryota</taxon>
        <taxon>Metazoa</taxon>
        <taxon>Spiralia</taxon>
        <taxon>Gnathifera</taxon>
        <taxon>Rotifera</taxon>
        <taxon>Eurotatoria</taxon>
        <taxon>Bdelloidea</taxon>
        <taxon>Philodinida</taxon>
        <taxon>Philodinidae</taxon>
        <taxon>Rotaria</taxon>
    </lineage>
</organism>
<evidence type="ECO:0000256" key="1">
    <source>
        <dbReference type="ARBA" id="ARBA00004123"/>
    </source>
</evidence>
<gene>
    <name evidence="8" type="ORF">GRG538_LOCUS20185</name>
    <name evidence="9" type="ORF">QYT958_LOCUS32969</name>
</gene>
<dbReference type="GO" id="GO:0008270">
    <property type="term" value="F:zinc ion binding"/>
    <property type="evidence" value="ECO:0007669"/>
    <property type="project" value="UniProtKB-KW"/>
</dbReference>
<evidence type="ECO:0000313" key="9">
    <source>
        <dbReference type="EMBL" id="CAF4944028.1"/>
    </source>
</evidence>
<dbReference type="Proteomes" id="UP000663872">
    <property type="component" value="Unassembled WGS sequence"/>
</dbReference>
<evidence type="ECO:0000256" key="2">
    <source>
        <dbReference type="ARBA" id="ARBA00022723"/>
    </source>
</evidence>
<keyword evidence="2" id="KW-0479">Metal-binding</keyword>
<feature type="domain" description="HAT C-terminal dimerisation" evidence="7">
    <location>
        <begin position="192"/>
        <end position="260"/>
    </location>
</feature>